<dbReference type="InterPro" id="IPR023033">
    <property type="entry name" value="Ala_tRNA_ligase_euk/bac"/>
</dbReference>
<dbReference type="Gene3D" id="3.30.930.10">
    <property type="entry name" value="Bira Bifunctional Protein, Domain 2"/>
    <property type="match status" value="1"/>
</dbReference>
<keyword evidence="7 11" id="KW-0067">ATP-binding</keyword>
<evidence type="ECO:0000313" key="13">
    <source>
        <dbReference type="Ensembl" id="ENSSANP00000036413.1"/>
    </source>
</evidence>
<keyword evidence="9 11" id="KW-0648">Protein biosynthesis</keyword>
<dbReference type="SUPFAM" id="SSF55681">
    <property type="entry name" value="Class II aaRS and biotin synthetases"/>
    <property type="match status" value="1"/>
</dbReference>
<keyword evidence="14" id="KW-1185">Reference proteome</keyword>
<dbReference type="InterPro" id="IPR018164">
    <property type="entry name" value="Ala-tRNA-synth_IIc_N"/>
</dbReference>
<feature type="binding site" evidence="11">
    <location>
        <position position="674"/>
    </location>
    <ligand>
        <name>Zn(2+)</name>
        <dbReference type="ChEBI" id="CHEBI:29105"/>
    </ligand>
</feature>
<dbReference type="AlphaFoldDB" id="A0A671N084"/>
<comment type="cofactor">
    <cofactor evidence="11">
        <name>Zn(2+)</name>
        <dbReference type="ChEBI" id="CHEBI:29105"/>
    </cofactor>
    <text evidence="11">Binds 1 zinc ion per subunit.</text>
</comment>
<evidence type="ECO:0000256" key="8">
    <source>
        <dbReference type="ARBA" id="ARBA00022884"/>
    </source>
</evidence>
<comment type="domain">
    <text evidence="11">Consists of three domains; the N-terminal catalytic domain, the editing domain and the C-terminal C-Ala domain. The editing domain removes incorrectly charged amino acids, while the C-Ala domain, along with tRNA(Ala), serves as a bridge to cooperatively bring together the editing and aminoacylation centers thus stimulating deacylation of misacylated tRNAs.</text>
</comment>
<name>A0A671N084_9TELE</name>
<keyword evidence="8 11" id="KW-0694">RNA-binding</keyword>
<keyword evidence="10 11" id="KW-0030">Aminoacyl-tRNA synthetase</keyword>
<keyword evidence="11" id="KW-0479">Metal-binding</keyword>
<dbReference type="SUPFAM" id="SSF101353">
    <property type="entry name" value="Putative anticodon-binding domain of alanyl-tRNA synthetase (AlaRS)"/>
    <property type="match status" value="1"/>
</dbReference>
<dbReference type="SMART" id="SM00863">
    <property type="entry name" value="tRNA_SAD"/>
    <property type="match status" value="1"/>
</dbReference>
<evidence type="ECO:0000256" key="3">
    <source>
        <dbReference type="ARBA" id="ARBA00017959"/>
    </source>
</evidence>
<evidence type="ECO:0000256" key="2">
    <source>
        <dbReference type="ARBA" id="ARBA00013168"/>
    </source>
</evidence>
<evidence type="ECO:0000256" key="11">
    <source>
        <dbReference type="HAMAP-Rule" id="MF_03133"/>
    </source>
</evidence>
<feature type="binding site" evidence="11">
    <location>
        <position position="555"/>
    </location>
    <ligand>
        <name>Zn(2+)</name>
        <dbReference type="ChEBI" id="CHEBI:29105"/>
    </ligand>
</feature>
<comment type="function">
    <text evidence="11">Catalyzes the attachment of alanine to tRNA(Ala) in a two-step reaction: alanine is first activated by ATP to form Ala-AMP and then transferred to the acceptor end of tRNA(Ala). Also edits incorrectly charged tRNA(Ala) via its editing domain.</text>
</comment>
<dbReference type="GO" id="GO:0004813">
    <property type="term" value="F:alanine-tRNA ligase activity"/>
    <property type="evidence" value="ECO:0007669"/>
    <property type="project" value="UniProtKB-UniRule"/>
</dbReference>
<dbReference type="EC" id="6.1.1.7" evidence="2"/>
<dbReference type="CDD" id="cd00673">
    <property type="entry name" value="AlaRS_core"/>
    <property type="match status" value="1"/>
</dbReference>
<feature type="domain" description="Alanyl-transfer RNA synthetases family profile" evidence="12">
    <location>
        <begin position="1"/>
        <end position="710"/>
    </location>
</feature>
<dbReference type="Pfam" id="PF01411">
    <property type="entry name" value="tRNA-synt_2c"/>
    <property type="match status" value="1"/>
</dbReference>
<dbReference type="InterPro" id="IPR012947">
    <property type="entry name" value="tRNA_SAD"/>
</dbReference>
<dbReference type="Ensembl" id="ENSSANT00000038797.1">
    <property type="protein sequence ID" value="ENSSANP00000036413.1"/>
    <property type="gene ID" value="ENSSANG00000018484.1"/>
</dbReference>
<reference evidence="13" key="2">
    <citation type="submission" date="2025-09" db="UniProtKB">
        <authorList>
            <consortium name="Ensembl"/>
        </authorList>
    </citation>
    <scope>IDENTIFICATION</scope>
</reference>
<evidence type="ECO:0000256" key="6">
    <source>
        <dbReference type="ARBA" id="ARBA00022741"/>
    </source>
</evidence>
<dbReference type="Pfam" id="PF07973">
    <property type="entry name" value="tRNA_SAD"/>
    <property type="match status" value="1"/>
</dbReference>
<dbReference type="InterPro" id="IPR002318">
    <property type="entry name" value="Ala-tRNA-lgiase_IIc"/>
</dbReference>
<dbReference type="InterPro" id="IPR050058">
    <property type="entry name" value="Ala-tRNA_ligase"/>
</dbReference>
<comment type="similarity">
    <text evidence="1">Belongs to the class-II aminoacyl-tRNA synthetase family. Alax-L subfamily.</text>
</comment>
<gene>
    <name evidence="11" type="primary">AARS</name>
    <name evidence="13" type="synonym">aars2</name>
</gene>
<dbReference type="GO" id="GO:0000049">
    <property type="term" value="F:tRNA binding"/>
    <property type="evidence" value="ECO:0007669"/>
    <property type="project" value="UniProtKB-KW"/>
</dbReference>
<dbReference type="Gene3D" id="3.30.54.20">
    <property type="match status" value="1"/>
</dbReference>
<dbReference type="InterPro" id="IPR045864">
    <property type="entry name" value="aa-tRNA-synth_II/BPL/LPL"/>
</dbReference>
<dbReference type="InterPro" id="IPR018165">
    <property type="entry name" value="Ala-tRNA-synth_IIc_core"/>
</dbReference>
<evidence type="ECO:0000256" key="4">
    <source>
        <dbReference type="ARBA" id="ARBA00022555"/>
    </source>
</evidence>
<dbReference type="GO" id="GO:0002161">
    <property type="term" value="F:aminoacyl-tRNA deacylase activity"/>
    <property type="evidence" value="ECO:0007669"/>
    <property type="project" value="TreeGrafter"/>
</dbReference>
<keyword evidence="4 11" id="KW-0820">tRNA-binding</keyword>
<feature type="binding site" evidence="11">
    <location>
        <position position="559"/>
    </location>
    <ligand>
        <name>Zn(2+)</name>
        <dbReference type="ChEBI" id="CHEBI:29105"/>
    </ligand>
</feature>
<dbReference type="HAMAP" id="MF_00036_B">
    <property type="entry name" value="Ala_tRNA_synth_B"/>
    <property type="match status" value="1"/>
</dbReference>
<evidence type="ECO:0000313" key="14">
    <source>
        <dbReference type="Proteomes" id="UP000472260"/>
    </source>
</evidence>
<dbReference type="GO" id="GO:0005524">
    <property type="term" value="F:ATP binding"/>
    <property type="evidence" value="ECO:0007669"/>
    <property type="project" value="UniProtKB-UniRule"/>
</dbReference>
<evidence type="ECO:0000256" key="1">
    <source>
        <dbReference type="ARBA" id="ARBA00008429"/>
    </source>
</evidence>
<evidence type="ECO:0000256" key="10">
    <source>
        <dbReference type="ARBA" id="ARBA00023146"/>
    </source>
</evidence>
<dbReference type="InterPro" id="IPR009000">
    <property type="entry name" value="Transl_B-barrel_sf"/>
</dbReference>
<dbReference type="GO" id="GO:0005739">
    <property type="term" value="C:mitochondrion"/>
    <property type="evidence" value="ECO:0007669"/>
    <property type="project" value="TreeGrafter"/>
</dbReference>
<dbReference type="Gene3D" id="2.40.30.130">
    <property type="match status" value="1"/>
</dbReference>
<dbReference type="GO" id="GO:0006419">
    <property type="term" value="P:alanyl-tRNA aminoacylation"/>
    <property type="evidence" value="ECO:0007669"/>
    <property type="project" value="InterPro"/>
</dbReference>
<feature type="binding site" evidence="11">
    <location>
        <position position="670"/>
    </location>
    <ligand>
        <name>Zn(2+)</name>
        <dbReference type="ChEBI" id="CHEBI:29105"/>
    </ligand>
</feature>
<sequence>MNTSLRRKFIDFFKEGYEHRVVPSTPVRPRGDPTLLFVNAGMNQFKPILLGCPDPRSEMVSYRRVVNSQKCVRAGGKHNDLEDVGKDVYHHTFFEMLGNWSFGDYFKVEACAMAWRLLTEEYGIPADRLYISYFSGDTANGLPADEETRLIWLSMGVRPDHVLPFGMKDNFWEMGETGPCGPCTEIHYDHIGNRNAAALVNADSPDVVEIWNLVFMQYNREVNGSLRPLPQCSVDTGMGLERLVTVLQGKRSNYDTDLFTPLLSAIHQAPAYQGRTGEADVGQVDMAYRVLADHIRTLCVCIADGVYPGMTGAELVLRRILRRAVRFSTEVLQAPEGALASLVPTVAHILGDAYPELHIESERIMDLINQNEVQFLSSLKQGRRVIDRTLSNMDKDSAVFPGKIHKVMQFTFLNPLYYLCRLINADLLIFLSMFQSEEDDGNRVDQLDLHSLAELQSQGVPHTDDSQKYCYSLGSDGQYVFQSCRASVLALYCDGALVSEVNEGQCCGVILDQTSFYAEQGGQAHDQGYFTKDGLKITNTMIIHHANRLGCMVKHTTTHLLNFALRELLGPSVNQRGSHCTASRLRFDFSVKGSLSVSELQQVEELVQHIIRQNAEVYIEEVLLYKAKQITGLRTIDEVYPDPVRLVSVAVPVSDLLNSNTTEQASVELCCGTHLLRTGAIRDFVIVSERQMVKGISRILAVTGDEAKKV</sequence>
<dbReference type="SUPFAM" id="SSF55186">
    <property type="entry name" value="ThrRS/AlaRS common domain"/>
    <property type="match status" value="1"/>
</dbReference>
<dbReference type="PRINTS" id="PR00980">
    <property type="entry name" value="TRNASYNTHALA"/>
</dbReference>
<dbReference type="InterPro" id="IPR018162">
    <property type="entry name" value="Ala-tRNA-ligase_IIc_anticod-bd"/>
</dbReference>
<dbReference type="PANTHER" id="PTHR11777:SF8">
    <property type="entry name" value="ALANINE--TRNA LIGASE, MITOCHONDRIAL"/>
    <property type="match status" value="1"/>
</dbReference>
<evidence type="ECO:0000256" key="9">
    <source>
        <dbReference type="ARBA" id="ARBA00022917"/>
    </source>
</evidence>
<dbReference type="Proteomes" id="UP000472260">
    <property type="component" value="Unassembled WGS sequence"/>
</dbReference>
<dbReference type="PROSITE" id="PS50860">
    <property type="entry name" value="AA_TRNA_LIGASE_II_ALA"/>
    <property type="match status" value="1"/>
</dbReference>
<dbReference type="InterPro" id="IPR018163">
    <property type="entry name" value="Thr/Ala-tRNA-synth_IIc_edit"/>
</dbReference>
<accession>A0A671N084</accession>
<dbReference type="PANTHER" id="PTHR11777">
    <property type="entry name" value="ALANYL-TRNA SYNTHETASE"/>
    <property type="match status" value="1"/>
</dbReference>
<keyword evidence="11" id="KW-0862">Zinc</keyword>
<evidence type="ECO:0000256" key="7">
    <source>
        <dbReference type="ARBA" id="ARBA00022840"/>
    </source>
</evidence>
<dbReference type="Gene3D" id="3.30.980.10">
    <property type="entry name" value="Threonyl-trna Synthetase, Chain A, domain 2"/>
    <property type="match status" value="1"/>
</dbReference>
<comment type="subunit">
    <text evidence="11">Monomer. Interacts with ANKRD16; the interaction is direct.</text>
</comment>
<dbReference type="NCBIfam" id="TIGR00344">
    <property type="entry name" value="alaS"/>
    <property type="match status" value="1"/>
</dbReference>
<reference evidence="13" key="1">
    <citation type="submission" date="2025-08" db="UniProtKB">
        <authorList>
            <consortium name="Ensembl"/>
        </authorList>
    </citation>
    <scope>IDENTIFICATION</scope>
</reference>
<keyword evidence="6 11" id="KW-0547">Nucleotide-binding</keyword>
<dbReference type="GO" id="GO:0008270">
    <property type="term" value="F:zinc ion binding"/>
    <property type="evidence" value="ECO:0007669"/>
    <property type="project" value="UniProtKB-UniRule"/>
</dbReference>
<comment type="catalytic activity">
    <reaction evidence="11">
        <text>tRNA(Ala) + L-alanine + ATP = L-alanyl-tRNA(Ala) + AMP + diphosphate</text>
        <dbReference type="Rhea" id="RHEA:12540"/>
        <dbReference type="Rhea" id="RHEA-COMP:9657"/>
        <dbReference type="Rhea" id="RHEA-COMP:9923"/>
        <dbReference type="ChEBI" id="CHEBI:30616"/>
        <dbReference type="ChEBI" id="CHEBI:33019"/>
        <dbReference type="ChEBI" id="CHEBI:57972"/>
        <dbReference type="ChEBI" id="CHEBI:78442"/>
        <dbReference type="ChEBI" id="CHEBI:78497"/>
        <dbReference type="ChEBI" id="CHEBI:456215"/>
        <dbReference type="EC" id="6.1.1.7"/>
    </reaction>
</comment>
<dbReference type="SUPFAM" id="SSF50447">
    <property type="entry name" value="Translation proteins"/>
    <property type="match status" value="1"/>
</dbReference>
<organism evidence="13 14">
    <name type="scientific">Sinocyclocheilus anshuiensis</name>
    <dbReference type="NCBI Taxonomy" id="1608454"/>
    <lineage>
        <taxon>Eukaryota</taxon>
        <taxon>Metazoa</taxon>
        <taxon>Chordata</taxon>
        <taxon>Craniata</taxon>
        <taxon>Vertebrata</taxon>
        <taxon>Euteleostomi</taxon>
        <taxon>Actinopterygii</taxon>
        <taxon>Neopterygii</taxon>
        <taxon>Teleostei</taxon>
        <taxon>Ostariophysi</taxon>
        <taxon>Cypriniformes</taxon>
        <taxon>Cyprinidae</taxon>
        <taxon>Cyprininae</taxon>
        <taxon>Sinocyclocheilus</taxon>
    </lineage>
</organism>
<keyword evidence="5 11" id="KW-0436">Ligase</keyword>
<protein>
    <recommendedName>
        <fullName evidence="3">Alanine--tRNA ligase</fullName>
        <ecNumber evidence="2">6.1.1.7</ecNumber>
    </recommendedName>
</protein>
<evidence type="ECO:0000256" key="5">
    <source>
        <dbReference type="ARBA" id="ARBA00022598"/>
    </source>
</evidence>
<evidence type="ECO:0000259" key="12">
    <source>
        <dbReference type="PROSITE" id="PS50860"/>
    </source>
</evidence>
<proteinExistence type="inferred from homology"/>